<protein>
    <recommendedName>
        <fullName evidence="5">Lipoprotein</fullName>
    </recommendedName>
</protein>
<dbReference type="AlphaFoldDB" id="B8JD25"/>
<feature type="chain" id="PRO_5002875349" description="Lipoprotein" evidence="2">
    <location>
        <begin position="21"/>
        <end position="266"/>
    </location>
</feature>
<evidence type="ECO:0000313" key="4">
    <source>
        <dbReference type="Proteomes" id="UP000007089"/>
    </source>
</evidence>
<dbReference type="KEGG" id="acp:A2cp1_0698"/>
<evidence type="ECO:0008006" key="5">
    <source>
        <dbReference type="Google" id="ProtNLM"/>
    </source>
</evidence>
<gene>
    <name evidence="3" type="ordered locus">A2cp1_0698</name>
</gene>
<evidence type="ECO:0000256" key="2">
    <source>
        <dbReference type="SAM" id="SignalP"/>
    </source>
</evidence>
<dbReference type="HOGENOM" id="CLU_1044435_0_0_7"/>
<accession>B8JD25</accession>
<keyword evidence="4" id="KW-1185">Reference proteome</keyword>
<dbReference type="Proteomes" id="UP000007089">
    <property type="component" value="Chromosome"/>
</dbReference>
<evidence type="ECO:0000313" key="3">
    <source>
        <dbReference type="EMBL" id="ACL64053.1"/>
    </source>
</evidence>
<feature type="region of interest" description="Disordered" evidence="1">
    <location>
        <begin position="246"/>
        <end position="266"/>
    </location>
</feature>
<sequence length="266" mass="27298">MRRLALLLAASALVAGCTVSTDNGGYSCVDADRTMTIEWPSFMLANGAQTDCRGAGVAYVDIYMNDQRVQGPESGGWLCGDGGATITYVPAGTHLVTVEGIAADGSTILLRDERSVTPYDCGDTRVPVQPAEGTFDLAYSFTPTNVCTAGSYLFFSVYDAIAGVVAAQVDEASPNPALYACGDPNGIVFTLPAGAFTLTRTEEAVFSGGAWVPTAANCSATNFSVTPAAISTLSVALADSASYCPARAAAPPPARRAPKGPATTLP</sequence>
<reference evidence="3" key="1">
    <citation type="submission" date="2009-01" db="EMBL/GenBank/DDBJ databases">
        <title>Complete sequence of Anaeromyxobacter dehalogenans 2CP-1.</title>
        <authorList>
            <consortium name="US DOE Joint Genome Institute"/>
            <person name="Lucas S."/>
            <person name="Copeland A."/>
            <person name="Lapidus A."/>
            <person name="Glavina del Rio T."/>
            <person name="Dalin E."/>
            <person name="Tice H."/>
            <person name="Bruce D."/>
            <person name="Goodwin L."/>
            <person name="Pitluck S."/>
            <person name="Saunders E."/>
            <person name="Brettin T."/>
            <person name="Detter J.C."/>
            <person name="Han C."/>
            <person name="Larimer F."/>
            <person name="Land M."/>
            <person name="Hauser L."/>
            <person name="Kyrpides N."/>
            <person name="Ovchinnikova G."/>
            <person name="Beliaev A.S."/>
            <person name="Richardson P."/>
        </authorList>
    </citation>
    <scope>NUCLEOTIDE SEQUENCE</scope>
    <source>
        <strain evidence="3">2CP-1</strain>
    </source>
</reference>
<dbReference type="RefSeq" id="WP_012632087.1">
    <property type="nucleotide sequence ID" value="NC_011891.1"/>
</dbReference>
<evidence type="ECO:0000256" key="1">
    <source>
        <dbReference type="SAM" id="MobiDB-lite"/>
    </source>
</evidence>
<feature type="signal peptide" evidence="2">
    <location>
        <begin position="1"/>
        <end position="20"/>
    </location>
</feature>
<organism evidence="3 4">
    <name type="scientific">Anaeromyxobacter dehalogenans (strain ATCC BAA-258 / DSM 21875 / 2CP-1)</name>
    <dbReference type="NCBI Taxonomy" id="455488"/>
    <lineage>
        <taxon>Bacteria</taxon>
        <taxon>Pseudomonadati</taxon>
        <taxon>Myxococcota</taxon>
        <taxon>Myxococcia</taxon>
        <taxon>Myxococcales</taxon>
        <taxon>Cystobacterineae</taxon>
        <taxon>Anaeromyxobacteraceae</taxon>
        <taxon>Anaeromyxobacter</taxon>
    </lineage>
</organism>
<keyword evidence="2" id="KW-0732">Signal</keyword>
<dbReference type="EMBL" id="CP001359">
    <property type="protein sequence ID" value="ACL64053.1"/>
    <property type="molecule type" value="Genomic_DNA"/>
</dbReference>
<dbReference type="PROSITE" id="PS51257">
    <property type="entry name" value="PROKAR_LIPOPROTEIN"/>
    <property type="match status" value="1"/>
</dbReference>
<name>B8JD25_ANAD2</name>
<proteinExistence type="predicted"/>